<dbReference type="Pfam" id="PF04634">
    <property type="entry name" value="YezG-like"/>
    <property type="match status" value="1"/>
</dbReference>
<evidence type="ECO:0000313" key="2">
    <source>
        <dbReference type="Proteomes" id="UP000019241"/>
    </source>
</evidence>
<dbReference type="SUPFAM" id="SSF160424">
    <property type="entry name" value="BH3703-like"/>
    <property type="match status" value="1"/>
</dbReference>
<dbReference type="Gene3D" id="3.30.500.20">
    <property type="entry name" value="BH3703-like domains"/>
    <property type="match status" value="1"/>
</dbReference>
<dbReference type="AlphaFoldDB" id="W7DNZ9"/>
<dbReference type="EMBL" id="AODM01000073">
    <property type="protein sequence ID" value="EUJ47058.1"/>
    <property type="molecule type" value="Genomic_DNA"/>
</dbReference>
<dbReference type="InterPro" id="IPR036170">
    <property type="entry name" value="YezG-like_sf"/>
</dbReference>
<evidence type="ECO:0000313" key="1">
    <source>
        <dbReference type="EMBL" id="EUJ47058.1"/>
    </source>
</evidence>
<gene>
    <name evidence="1" type="ORF">MCOL2_18729</name>
</gene>
<dbReference type="InterPro" id="IPR006728">
    <property type="entry name" value="YezG-like"/>
</dbReference>
<organism evidence="1 2">
    <name type="scientific">Listeria fleischmannii FSL S10-1203</name>
    <dbReference type="NCBI Taxonomy" id="1265822"/>
    <lineage>
        <taxon>Bacteria</taxon>
        <taxon>Bacillati</taxon>
        <taxon>Bacillota</taxon>
        <taxon>Bacilli</taxon>
        <taxon>Bacillales</taxon>
        <taxon>Listeriaceae</taxon>
        <taxon>Listeria</taxon>
    </lineage>
</organism>
<comment type="caution">
    <text evidence="1">The sequence shown here is derived from an EMBL/GenBank/DDBJ whole genome shotgun (WGS) entry which is preliminary data.</text>
</comment>
<name>W7DNZ9_9LIST</name>
<protein>
    <submittedName>
        <fullName evidence="1">Cytoplasmic protein</fullName>
    </submittedName>
</protein>
<dbReference type="Proteomes" id="UP000019241">
    <property type="component" value="Unassembled WGS sequence"/>
</dbReference>
<reference evidence="1 2" key="1">
    <citation type="submission" date="2012-12" db="EMBL/GenBank/DDBJ databases">
        <title>Novel taxa of Listeriaceae from agricultural environments in the United States.</title>
        <authorList>
            <person name="den Bakker H.C."/>
            <person name="Allred A."/>
            <person name="Warchocki S."/>
            <person name="Wright E.M."/>
            <person name="Burrell A."/>
            <person name="Nightingale K.K."/>
            <person name="Kephart D."/>
            <person name="Wiedmann M."/>
        </authorList>
    </citation>
    <scope>NUCLEOTIDE SEQUENCE [LARGE SCALE GENOMIC DNA]</scope>
    <source>
        <strain evidence="1 2">FSL S10-1203</strain>
    </source>
</reference>
<proteinExistence type="predicted"/>
<sequence length="87" mass="10761">MDIPNLFKIDSSNFKKNEYELYKTSKKIQEVFKNNHQELWYSFTMSLEGTGKFKIDYDYTNWLETDYSFNDQMVIWKYKYLNEKPQK</sequence>
<accession>W7DNZ9</accession>
<dbReference type="PATRIC" id="fig|1265822.4.peg.3819"/>